<dbReference type="GO" id="GO:0016887">
    <property type="term" value="F:ATP hydrolysis activity"/>
    <property type="evidence" value="ECO:0007669"/>
    <property type="project" value="RHEA"/>
</dbReference>
<dbReference type="SUPFAM" id="SSF52540">
    <property type="entry name" value="P-loop containing nucleoside triphosphate hydrolases"/>
    <property type="match status" value="1"/>
</dbReference>
<keyword evidence="5 10" id="KW-0378">Hydrolase</keyword>
<keyword evidence="4 10" id="KW-0547">Nucleotide-binding</keyword>
<comment type="caution">
    <text evidence="16">The sequence shown here is derived from an EMBL/GenBank/DDBJ whole genome shotgun (WGS) entry which is preliminary data.</text>
</comment>
<organism evidence="16 17">
    <name type="scientific">Paramicrosporidium saccamoebae</name>
    <dbReference type="NCBI Taxonomy" id="1246581"/>
    <lineage>
        <taxon>Eukaryota</taxon>
        <taxon>Fungi</taxon>
        <taxon>Fungi incertae sedis</taxon>
        <taxon>Cryptomycota</taxon>
        <taxon>Cryptomycota incertae sedis</taxon>
        <taxon>Paramicrosporidium</taxon>
    </lineage>
</organism>
<name>A0A2H9TR36_9FUNG</name>
<dbReference type="SMART" id="SM01178">
    <property type="entry name" value="DUF4217"/>
    <property type="match status" value="1"/>
</dbReference>
<dbReference type="InterPro" id="IPR000629">
    <property type="entry name" value="RNA-helicase_DEAD-box_CS"/>
</dbReference>
<evidence type="ECO:0000256" key="9">
    <source>
        <dbReference type="PROSITE-ProRule" id="PRU00552"/>
    </source>
</evidence>
<dbReference type="STRING" id="1246581.A0A2H9TR36"/>
<proteinExistence type="inferred from homology"/>
<evidence type="ECO:0000256" key="2">
    <source>
        <dbReference type="ARBA" id="ARBA00022517"/>
    </source>
</evidence>
<evidence type="ECO:0000259" key="13">
    <source>
        <dbReference type="PROSITE" id="PS51192"/>
    </source>
</evidence>
<feature type="region of interest" description="Disordered" evidence="12">
    <location>
        <begin position="506"/>
        <end position="537"/>
    </location>
</feature>
<evidence type="ECO:0000313" key="17">
    <source>
        <dbReference type="Proteomes" id="UP000240830"/>
    </source>
</evidence>
<dbReference type="Proteomes" id="UP000240830">
    <property type="component" value="Unassembled WGS sequence"/>
</dbReference>
<dbReference type="GO" id="GO:0032040">
    <property type="term" value="C:small-subunit processome"/>
    <property type="evidence" value="ECO:0007669"/>
    <property type="project" value="EnsemblFungi"/>
</dbReference>
<dbReference type="GO" id="GO:0005524">
    <property type="term" value="F:ATP binding"/>
    <property type="evidence" value="ECO:0007669"/>
    <property type="project" value="UniProtKB-UniRule"/>
</dbReference>
<dbReference type="GO" id="GO:0042802">
    <property type="term" value="F:identical protein binding"/>
    <property type="evidence" value="ECO:0007669"/>
    <property type="project" value="EnsemblFungi"/>
</dbReference>
<comment type="domain">
    <text evidence="11">The Q motif is unique to and characteristic of the DEAD box family of RNA helicases and controls ATP binding and hydrolysis.</text>
</comment>
<dbReference type="CDD" id="cd17941">
    <property type="entry name" value="DEADc_DDX10"/>
    <property type="match status" value="1"/>
</dbReference>
<dbReference type="InterPro" id="IPR014001">
    <property type="entry name" value="Helicase_ATP-bd"/>
</dbReference>
<evidence type="ECO:0000313" key="16">
    <source>
        <dbReference type="EMBL" id="PJF20150.1"/>
    </source>
</evidence>
<feature type="compositionally biased region" description="Acidic residues" evidence="12">
    <location>
        <begin position="514"/>
        <end position="525"/>
    </location>
</feature>
<keyword evidence="8 11" id="KW-0694">RNA-binding</keyword>
<dbReference type="InterPro" id="IPR011545">
    <property type="entry name" value="DEAD/DEAH_box_helicase_dom"/>
</dbReference>
<feature type="domain" description="DEAD-box RNA helicase Q" evidence="15">
    <location>
        <begin position="50"/>
        <end position="78"/>
    </location>
</feature>
<dbReference type="InterPro" id="IPR025313">
    <property type="entry name" value="SPB4-like_CTE"/>
</dbReference>
<feature type="compositionally biased region" description="Basic residues" evidence="12">
    <location>
        <begin position="11"/>
        <end position="22"/>
    </location>
</feature>
<dbReference type="PROSITE" id="PS51194">
    <property type="entry name" value="HELICASE_CTER"/>
    <property type="match status" value="1"/>
</dbReference>
<dbReference type="AlphaFoldDB" id="A0A2H9TR36"/>
<keyword evidence="6 10" id="KW-0347">Helicase</keyword>
<dbReference type="EMBL" id="MTSL01000003">
    <property type="protein sequence ID" value="PJF20150.1"/>
    <property type="molecule type" value="Genomic_DNA"/>
</dbReference>
<dbReference type="GO" id="GO:0006364">
    <property type="term" value="P:rRNA processing"/>
    <property type="evidence" value="ECO:0007669"/>
    <property type="project" value="UniProtKB-KW"/>
</dbReference>
<evidence type="ECO:0000256" key="1">
    <source>
        <dbReference type="ARBA" id="ARBA00004604"/>
    </source>
</evidence>
<dbReference type="EC" id="3.6.4.13" evidence="11"/>
<feature type="domain" description="Helicase C-terminal" evidence="14">
    <location>
        <begin position="281"/>
        <end position="436"/>
    </location>
</feature>
<dbReference type="Pfam" id="PF00271">
    <property type="entry name" value="Helicase_C"/>
    <property type="match status" value="1"/>
</dbReference>
<dbReference type="Pfam" id="PF13959">
    <property type="entry name" value="CTE_SPB4"/>
    <property type="match status" value="1"/>
</dbReference>
<dbReference type="PROSITE" id="PS51192">
    <property type="entry name" value="HELICASE_ATP_BIND_1"/>
    <property type="match status" value="1"/>
</dbReference>
<comment type="similarity">
    <text evidence="10">Belongs to the DEAD box helicase family.</text>
</comment>
<dbReference type="InterPro" id="IPR027417">
    <property type="entry name" value="P-loop_NTPase"/>
</dbReference>
<feature type="domain" description="Helicase ATP-binding" evidence="13">
    <location>
        <begin position="81"/>
        <end position="255"/>
    </location>
</feature>
<reference evidence="16 17" key="1">
    <citation type="submission" date="2016-10" db="EMBL/GenBank/DDBJ databases">
        <title>The genome of Paramicrosporidium saccamoebae is the missing link in understanding Cryptomycota and Microsporidia evolution.</title>
        <authorList>
            <person name="Quandt C.A."/>
            <person name="Beaudet D."/>
            <person name="Corsaro D."/>
            <person name="Michel R."/>
            <person name="Corradi N."/>
            <person name="James T."/>
        </authorList>
    </citation>
    <scope>NUCLEOTIDE SEQUENCE [LARGE SCALE GENOMIC DNA]</scope>
    <source>
        <strain evidence="16 17">KSL3</strain>
    </source>
</reference>
<keyword evidence="2" id="KW-0690">Ribosome biogenesis</keyword>
<evidence type="ECO:0000256" key="3">
    <source>
        <dbReference type="ARBA" id="ARBA00022552"/>
    </source>
</evidence>
<dbReference type="GO" id="GO:0003723">
    <property type="term" value="F:RNA binding"/>
    <property type="evidence" value="ECO:0007669"/>
    <property type="project" value="UniProtKB-UniRule"/>
</dbReference>
<evidence type="ECO:0000256" key="10">
    <source>
        <dbReference type="RuleBase" id="RU000492"/>
    </source>
</evidence>
<dbReference type="Pfam" id="PF00270">
    <property type="entry name" value="DEAD"/>
    <property type="match status" value="1"/>
</dbReference>
<feature type="compositionally biased region" description="Basic and acidic residues" evidence="12">
    <location>
        <begin position="661"/>
        <end position="674"/>
    </location>
</feature>
<dbReference type="SMART" id="SM00490">
    <property type="entry name" value="HELICc"/>
    <property type="match status" value="1"/>
</dbReference>
<accession>A0A2H9TR36</accession>
<dbReference type="OrthoDB" id="10259640at2759"/>
<dbReference type="Gene3D" id="3.40.50.300">
    <property type="entry name" value="P-loop containing nucleotide triphosphate hydrolases"/>
    <property type="match status" value="2"/>
</dbReference>
<dbReference type="PANTHER" id="PTHR24031">
    <property type="entry name" value="RNA HELICASE"/>
    <property type="match status" value="1"/>
</dbReference>
<evidence type="ECO:0000256" key="5">
    <source>
        <dbReference type="ARBA" id="ARBA00022801"/>
    </source>
</evidence>
<evidence type="ECO:0000256" key="4">
    <source>
        <dbReference type="ARBA" id="ARBA00022741"/>
    </source>
</evidence>
<evidence type="ECO:0000256" key="12">
    <source>
        <dbReference type="SAM" id="MobiDB-lite"/>
    </source>
</evidence>
<keyword evidence="3" id="KW-0698">rRNA processing</keyword>
<feature type="region of interest" description="Disordered" evidence="12">
    <location>
        <begin position="661"/>
        <end position="702"/>
    </location>
</feature>
<dbReference type="InterPro" id="IPR014014">
    <property type="entry name" value="RNA_helicase_DEAD_Q_motif"/>
</dbReference>
<sequence>MGLPRVGPKVANRKAHERKSKTERKNKDKDEIDALEKRISDGIQFITPPVRFSELAISTKTLKGLEDAHFLELTDIQKCALPIALSGLDILGAAKTGSGKTLSFLVPILERLYRSKWTRFDGLGALVLSPTRELALQTFEVLRNIGRNHGLSAGLVIGGKDLKSEQEAISRMNILVATPGRLLQHMDQTTVFEWSQLKVLVLDEADRILDLGFAKTVDAIVKALPKERQTMLFSATQTDSISALARLSLRDPVVMSVHAQQENATPDQLEQTFIMCPLSEKMDRLFSFIKAHLKTKMIVFFSSCKQVRFAYEAFCRLQPGVPLMHIHGRQKQSKRMTIFYEFCRKPSAVLFATDVAARGLDFPAVDWVVQGDCPEDVDTYIHRVGRTARIGKAGNAVLFILPSEKHMLTLLREKRVPIKAMYPENRPLPPAKRPVRSQLEALCSQDAEIKYLAQKALVSYVRSIFLHSNKSVFKVEELPIDEFALSLGLSGAPRLRFVPRSNAKNDSRQLADIASDDSDSDEASLEETKSETVLPKKSTSKIDKMFRRKNLDVYSEHYSKLRDQTSVQEDDFLTIKRKDHDIQAEESAPANVTLSRKDILKTKKKYSIKTGPRGAHHVFDEDTGEARRVVPFASESTFDHGNATRLAEEFVASETTQMKAIDRDDAARQREARRALRINRKRKEKEVKRNSHADKAPRLSNE</sequence>
<comment type="subcellular location">
    <subcellularLocation>
        <location evidence="1">Nucleus</location>
        <location evidence="1">Nucleolus</location>
    </subcellularLocation>
</comment>
<dbReference type="GO" id="GO:0003724">
    <property type="term" value="F:RNA helicase activity"/>
    <property type="evidence" value="ECO:0007669"/>
    <property type="project" value="UniProtKB-EC"/>
</dbReference>
<evidence type="ECO:0000256" key="7">
    <source>
        <dbReference type="ARBA" id="ARBA00022840"/>
    </source>
</evidence>
<keyword evidence="17" id="KW-1185">Reference proteome</keyword>
<evidence type="ECO:0000259" key="14">
    <source>
        <dbReference type="PROSITE" id="PS51194"/>
    </source>
</evidence>
<comment type="function">
    <text evidence="11">RNA helicase.</text>
</comment>
<evidence type="ECO:0000256" key="6">
    <source>
        <dbReference type="ARBA" id="ARBA00022806"/>
    </source>
</evidence>
<dbReference type="SMART" id="SM00487">
    <property type="entry name" value="DEXDc"/>
    <property type="match status" value="1"/>
</dbReference>
<dbReference type="InterPro" id="IPR001650">
    <property type="entry name" value="Helicase_C-like"/>
</dbReference>
<gene>
    <name evidence="16" type="ORF">PSACC_00017</name>
</gene>
<protein>
    <recommendedName>
        <fullName evidence="11">ATP-dependent RNA helicase</fullName>
        <ecNumber evidence="11">3.6.4.13</ecNumber>
    </recommendedName>
</protein>
<evidence type="ECO:0000259" key="15">
    <source>
        <dbReference type="PROSITE" id="PS51195"/>
    </source>
</evidence>
<comment type="catalytic activity">
    <reaction evidence="11">
        <text>ATP + H2O = ADP + phosphate + H(+)</text>
        <dbReference type="Rhea" id="RHEA:13065"/>
        <dbReference type="ChEBI" id="CHEBI:15377"/>
        <dbReference type="ChEBI" id="CHEBI:15378"/>
        <dbReference type="ChEBI" id="CHEBI:30616"/>
        <dbReference type="ChEBI" id="CHEBI:43474"/>
        <dbReference type="ChEBI" id="CHEBI:456216"/>
        <dbReference type="EC" id="3.6.4.13"/>
    </reaction>
</comment>
<evidence type="ECO:0000256" key="8">
    <source>
        <dbReference type="ARBA" id="ARBA00022884"/>
    </source>
</evidence>
<keyword evidence="7 10" id="KW-0067">ATP-binding</keyword>
<dbReference type="CDD" id="cd18787">
    <property type="entry name" value="SF2_C_DEAD"/>
    <property type="match status" value="1"/>
</dbReference>
<evidence type="ECO:0000256" key="11">
    <source>
        <dbReference type="RuleBase" id="RU365068"/>
    </source>
</evidence>
<dbReference type="PROSITE" id="PS51195">
    <property type="entry name" value="Q_MOTIF"/>
    <property type="match status" value="1"/>
</dbReference>
<dbReference type="PROSITE" id="PS00039">
    <property type="entry name" value="DEAD_ATP_HELICASE"/>
    <property type="match status" value="1"/>
</dbReference>
<feature type="region of interest" description="Disordered" evidence="12">
    <location>
        <begin position="1"/>
        <end position="30"/>
    </location>
</feature>
<feature type="short sequence motif" description="Q motif" evidence="9">
    <location>
        <begin position="50"/>
        <end position="78"/>
    </location>
</feature>
<feature type="compositionally biased region" description="Basic and acidic residues" evidence="12">
    <location>
        <begin position="684"/>
        <end position="702"/>
    </location>
</feature>